<dbReference type="Proteomes" id="UP000494040">
    <property type="component" value="Unassembled WGS sequence"/>
</dbReference>
<evidence type="ECO:0008006" key="6">
    <source>
        <dbReference type="Google" id="ProtNLM"/>
    </source>
</evidence>
<proteinExistence type="predicted"/>
<dbReference type="GO" id="GO:0042302">
    <property type="term" value="F:structural constituent of cuticle"/>
    <property type="evidence" value="ECO:0007669"/>
    <property type="project" value="UniProtKB-KW"/>
</dbReference>
<evidence type="ECO:0000256" key="2">
    <source>
        <dbReference type="ARBA" id="ARBA00022737"/>
    </source>
</evidence>
<name>A0A8I6R8P5_CIMLE</name>
<dbReference type="RefSeq" id="XP_014241335.2">
    <property type="nucleotide sequence ID" value="XM_014385849.2"/>
</dbReference>
<organism evidence="4 5">
    <name type="scientific">Cimex lectularius</name>
    <name type="common">Bed bug</name>
    <name type="synonym">Acanthia lectularia</name>
    <dbReference type="NCBI Taxonomy" id="79782"/>
    <lineage>
        <taxon>Eukaryota</taxon>
        <taxon>Metazoa</taxon>
        <taxon>Ecdysozoa</taxon>
        <taxon>Arthropoda</taxon>
        <taxon>Hexapoda</taxon>
        <taxon>Insecta</taxon>
        <taxon>Pterygota</taxon>
        <taxon>Neoptera</taxon>
        <taxon>Paraneoptera</taxon>
        <taxon>Hemiptera</taxon>
        <taxon>Heteroptera</taxon>
        <taxon>Panheteroptera</taxon>
        <taxon>Cimicomorpha</taxon>
        <taxon>Cimicidae</taxon>
        <taxon>Cimex</taxon>
    </lineage>
</organism>
<protein>
    <recommendedName>
        <fullName evidence="6">CPF family cuticle protein</fullName>
    </recommendedName>
</protein>
<dbReference type="Pfam" id="PF11018">
    <property type="entry name" value="Cuticle_3"/>
    <property type="match status" value="2"/>
</dbReference>
<evidence type="ECO:0000313" key="5">
    <source>
        <dbReference type="Proteomes" id="UP000494040"/>
    </source>
</evidence>
<dbReference type="OrthoDB" id="6630556at2759"/>
<dbReference type="PANTHER" id="PTHR39068:SF2">
    <property type="entry name" value="MIP24391P"/>
    <property type="match status" value="1"/>
</dbReference>
<accession>A0A8I6R8P5</accession>
<dbReference type="EnsemblMetazoa" id="XM_014385849.2">
    <property type="protein sequence ID" value="XP_014241335.2"/>
    <property type="gene ID" value="LOC106662043"/>
</dbReference>
<feature type="chain" id="PRO_5035144065" description="CPF family cuticle protein" evidence="3">
    <location>
        <begin position="17"/>
        <end position="336"/>
    </location>
</feature>
<keyword evidence="2" id="KW-0677">Repeat</keyword>
<reference evidence="4" key="1">
    <citation type="submission" date="2022-01" db="UniProtKB">
        <authorList>
            <consortium name="EnsemblMetazoa"/>
        </authorList>
    </citation>
    <scope>IDENTIFICATION</scope>
</reference>
<keyword evidence="5" id="KW-1185">Reference proteome</keyword>
<feature type="signal peptide" evidence="3">
    <location>
        <begin position="1"/>
        <end position="16"/>
    </location>
</feature>
<dbReference type="InterPro" id="IPR022727">
    <property type="entry name" value="Cuticle_C1"/>
</dbReference>
<keyword evidence="3" id="KW-0732">Signal</keyword>
<dbReference type="AlphaFoldDB" id="A0A8I6R8P5"/>
<evidence type="ECO:0000313" key="4">
    <source>
        <dbReference type="EnsemblMetazoa" id="XP_014241335.2"/>
    </source>
</evidence>
<dbReference type="KEGG" id="clec:106662043"/>
<keyword evidence="1" id="KW-0193">Cuticle</keyword>
<dbReference type="PANTHER" id="PTHR39068">
    <property type="entry name" value="LARVAL/PUPAL CUTICLE PROTEIN H1C-LIKE PROTEIN-RELATED"/>
    <property type="match status" value="1"/>
</dbReference>
<dbReference type="GeneID" id="106662043"/>
<evidence type="ECO:0000256" key="3">
    <source>
        <dbReference type="SAM" id="SignalP"/>
    </source>
</evidence>
<sequence length="336" mass="33809">MYKFFVLAAALACANAGYLGAPAAVGYAAAPVATYAHAAPVAYAPAAVTSQSSNTLRSFGNLGQVSTFHKTVDTPYSSVSKSDVRVSNPGYATYAAAPVGYAAPAVATYAHAAPAVATYAHAAPVVAKSYAAPVAHAGLLGVAYSAAPTVSHLAFDGFGAHYGWYKERVSFNMYKFFVLAAALACANAGYLGAPAAVGYAAAPVATYAHAAPVAYAPAAVTSQSSNTLRSFGNLGQVSTFHKTVDTPYSSVSKSDVRVSNPGYATYAAAPVGYAAPAVATYAHAAPAVATYAHAAPVVAKSYAAPVAHAGLLGVAYSAAPTVSHLAFDGFGAHYGW</sequence>
<evidence type="ECO:0000256" key="1">
    <source>
        <dbReference type="ARBA" id="ARBA00022460"/>
    </source>
</evidence>